<feature type="region of interest" description="Disordered" evidence="1">
    <location>
        <begin position="1"/>
        <end position="28"/>
    </location>
</feature>
<gene>
    <name evidence="2" type="ORF">B0H16DRAFT_1723651</name>
</gene>
<organism evidence="2 3">
    <name type="scientific">Mycena metata</name>
    <dbReference type="NCBI Taxonomy" id="1033252"/>
    <lineage>
        <taxon>Eukaryota</taxon>
        <taxon>Fungi</taxon>
        <taxon>Dikarya</taxon>
        <taxon>Basidiomycota</taxon>
        <taxon>Agaricomycotina</taxon>
        <taxon>Agaricomycetes</taxon>
        <taxon>Agaricomycetidae</taxon>
        <taxon>Agaricales</taxon>
        <taxon>Marasmiineae</taxon>
        <taxon>Mycenaceae</taxon>
        <taxon>Mycena</taxon>
    </lineage>
</organism>
<evidence type="ECO:0000313" key="3">
    <source>
        <dbReference type="Proteomes" id="UP001215598"/>
    </source>
</evidence>
<accession>A0AAD7J078</accession>
<protein>
    <submittedName>
        <fullName evidence="2">Uncharacterized protein</fullName>
    </submittedName>
</protein>
<dbReference type="AlphaFoldDB" id="A0AAD7J078"/>
<dbReference type="EMBL" id="JARKIB010000059">
    <property type="protein sequence ID" value="KAJ7752304.1"/>
    <property type="molecule type" value="Genomic_DNA"/>
</dbReference>
<feature type="region of interest" description="Disordered" evidence="1">
    <location>
        <begin position="90"/>
        <end position="112"/>
    </location>
</feature>
<sequence length="193" mass="21711">MPREPKPPPALMPTGQNTLNEGRTSPVEHEDTTTMIDVNGRHPFPPLQMRLPLSSPEQHITEYAQLRPPDRYRDGAHPQQRHLTHPKASKCIFPVPAPDPRADQDLRPNPIPRALPQVRRRRANADRAETRLDAAAWSSLQIHSCHCRHVCMSSPQARTLLRFDSTIANTTFIQPTPRPPAPSTLSDAPVSRH</sequence>
<comment type="caution">
    <text evidence="2">The sequence shown here is derived from an EMBL/GenBank/DDBJ whole genome shotgun (WGS) entry which is preliminary data.</text>
</comment>
<feature type="compositionally biased region" description="Polar residues" evidence="1">
    <location>
        <begin position="14"/>
        <end position="23"/>
    </location>
</feature>
<feature type="region of interest" description="Disordered" evidence="1">
    <location>
        <begin position="171"/>
        <end position="193"/>
    </location>
</feature>
<proteinExistence type="predicted"/>
<dbReference type="Proteomes" id="UP001215598">
    <property type="component" value="Unassembled WGS sequence"/>
</dbReference>
<keyword evidence="3" id="KW-1185">Reference proteome</keyword>
<evidence type="ECO:0000256" key="1">
    <source>
        <dbReference type="SAM" id="MobiDB-lite"/>
    </source>
</evidence>
<reference evidence="2" key="1">
    <citation type="submission" date="2023-03" db="EMBL/GenBank/DDBJ databases">
        <title>Massive genome expansion in bonnet fungi (Mycena s.s.) driven by repeated elements and novel gene families across ecological guilds.</title>
        <authorList>
            <consortium name="Lawrence Berkeley National Laboratory"/>
            <person name="Harder C.B."/>
            <person name="Miyauchi S."/>
            <person name="Viragh M."/>
            <person name="Kuo A."/>
            <person name="Thoen E."/>
            <person name="Andreopoulos B."/>
            <person name="Lu D."/>
            <person name="Skrede I."/>
            <person name="Drula E."/>
            <person name="Henrissat B."/>
            <person name="Morin E."/>
            <person name="Kohler A."/>
            <person name="Barry K."/>
            <person name="LaButti K."/>
            <person name="Morin E."/>
            <person name="Salamov A."/>
            <person name="Lipzen A."/>
            <person name="Mereny Z."/>
            <person name="Hegedus B."/>
            <person name="Baldrian P."/>
            <person name="Stursova M."/>
            <person name="Weitz H."/>
            <person name="Taylor A."/>
            <person name="Grigoriev I.V."/>
            <person name="Nagy L.G."/>
            <person name="Martin F."/>
            <person name="Kauserud H."/>
        </authorList>
    </citation>
    <scope>NUCLEOTIDE SEQUENCE</scope>
    <source>
        <strain evidence="2">CBHHK182m</strain>
    </source>
</reference>
<evidence type="ECO:0000313" key="2">
    <source>
        <dbReference type="EMBL" id="KAJ7752304.1"/>
    </source>
</evidence>
<name>A0AAD7J078_9AGAR</name>